<evidence type="ECO:0000256" key="4">
    <source>
        <dbReference type="ARBA" id="ARBA00022664"/>
    </source>
</evidence>
<comment type="function">
    <text evidence="11">Polymerase that creates the 3'-poly(A) tail of mRNA's.</text>
</comment>
<name>A0A0B7NII5_9FUNG</name>
<comment type="catalytic activity">
    <reaction evidence="11">
        <text>RNA(n) + ATP = RNA(n)-3'-adenine ribonucleotide + diphosphate</text>
        <dbReference type="Rhea" id="RHEA:11332"/>
        <dbReference type="Rhea" id="RHEA-COMP:14527"/>
        <dbReference type="Rhea" id="RHEA-COMP:17347"/>
        <dbReference type="ChEBI" id="CHEBI:30616"/>
        <dbReference type="ChEBI" id="CHEBI:33019"/>
        <dbReference type="ChEBI" id="CHEBI:140395"/>
        <dbReference type="ChEBI" id="CHEBI:173115"/>
        <dbReference type="EC" id="2.7.7.19"/>
    </reaction>
</comment>
<comment type="cofactor">
    <cofactor evidence="13">
        <name>Mg(2+)</name>
        <dbReference type="ChEBI" id="CHEBI:18420"/>
    </cofactor>
    <text evidence="13">Binds 2 magnesium ions. Also active with manganese.</text>
</comment>
<keyword evidence="5 11" id="KW-0808">Transferase</keyword>
<dbReference type="SUPFAM" id="SSF81301">
    <property type="entry name" value="Nucleotidyltransferase"/>
    <property type="match status" value="1"/>
</dbReference>
<dbReference type="InterPro" id="IPR007010">
    <property type="entry name" value="PolA_pol_RNA-bd_dom"/>
</dbReference>
<evidence type="ECO:0000256" key="3">
    <source>
        <dbReference type="ARBA" id="ARBA00010912"/>
    </source>
</evidence>
<feature type="binding site" evidence="12">
    <location>
        <position position="157"/>
    </location>
    <ligand>
        <name>ATP</name>
        <dbReference type="ChEBI" id="CHEBI:30616"/>
    </ligand>
</feature>
<dbReference type="EC" id="2.7.7.19" evidence="11"/>
<evidence type="ECO:0000313" key="20">
    <source>
        <dbReference type="Proteomes" id="UP000054107"/>
    </source>
</evidence>
<evidence type="ECO:0000259" key="18">
    <source>
        <dbReference type="Pfam" id="PF20750"/>
    </source>
</evidence>
<feature type="binding site" evidence="13">
    <location>
        <position position="103"/>
    </location>
    <ligand>
        <name>Mg(2+)</name>
        <dbReference type="ChEBI" id="CHEBI:18420"/>
        <label>1</label>
        <note>catalytic</note>
    </ligand>
</feature>
<evidence type="ECO:0000256" key="9">
    <source>
        <dbReference type="ARBA" id="ARBA00022842"/>
    </source>
</evidence>
<evidence type="ECO:0000256" key="10">
    <source>
        <dbReference type="ARBA" id="ARBA00023242"/>
    </source>
</evidence>
<dbReference type="GO" id="GO:0046872">
    <property type="term" value="F:metal ion binding"/>
    <property type="evidence" value="ECO:0007669"/>
    <property type="project" value="UniProtKB-KW"/>
</dbReference>
<feature type="region of interest" description="Disordered" evidence="14">
    <location>
        <begin position="536"/>
        <end position="580"/>
    </location>
</feature>
<evidence type="ECO:0000259" key="17">
    <source>
        <dbReference type="Pfam" id="PF04928"/>
    </source>
</evidence>
<feature type="compositionally biased region" description="Polar residues" evidence="14">
    <location>
        <begin position="545"/>
        <end position="554"/>
    </location>
</feature>
<dbReference type="OrthoDB" id="412748at2759"/>
<keyword evidence="9 13" id="KW-0460">Magnesium</keyword>
<dbReference type="Gene3D" id="3.30.70.590">
    <property type="entry name" value="Poly(A) polymerase predicted RNA binding domain"/>
    <property type="match status" value="1"/>
</dbReference>
<evidence type="ECO:0000256" key="5">
    <source>
        <dbReference type="ARBA" id="ARBA00022679"/>
    </source>
</evidence>
<dbReference type="STRING" id="35722.A0A0B7NII5"/>
<dbReference type="InterPro" id="IPR007012">
    <property type="entry name" value="PolA_pol_cen_dom"/>
</dbReference>
<dbReference type="Gene3D" id="3.30.460.10">
    <property type="entry name" value="Beta Polymerase, domain 2"/>
    <property type="match status" value="1"/>
</dbReference>
<keyword evidence="20" id="KW-1185">Reference proteome</keyword>
<evidence type="ECO:0000256" key="6">
    <source>
        <dbReference type="ARBA" id="ARBA00022723"/>
    </source>
</evidence>
<organism evidence="19 20">
    <name type="scientific">Parasitella parasitica</name>
    <dbReference type="NCBI Taxonomy" id="35722"/>
    <lineage>
        <taxon>Eukaryota</taxon>
        <taxon>Fungi</taxon>
        <taxon>Fungi incertae sedis</taxon>
        <taxon>Mucoromycota</taxon>
        <taxon>Mucoromycotina</taxon>
        <taxon>Mucoromycetes</taxon>
        <taxon>Mucorales</taxon>
        <taxon>Mucorineae</taxon>
        <taxon>Mucoraceae</taxon>
        <taxon>Parasitella</taxon>
    </lineage>
</organism>
<evidence type="ECO:0000256" key="12">
    <source>
        <dbReference type="PIRSR" id="PIRSR018425-1"/>
    </source>
</evidence>
<dbReference type="GO" id="GO:0005634">
    <property type="term" value="C:nucleus"/>
    <property type="evidence" value="ECO:0007669"/>
    <property type="project" value="UniProtKB-SubCell"/>
</dbReference>
<comment type="cofactor">
    <cofactor evidence="1">
        <name>Mn(2+)</name>
        <dbReference type="ChEBI" id="CHEBI:29035"/>
    </cofactor>
</comment>
<evidence type="ECO:0000256" key="13">
    <source>
        <dbReference type="PIRSR" id="PIRSR018425-2"/>
    </source>
</evidence>
<dbReference type="PANTHER" id="PTHR10682:SF10">
    <property type="entry name" value="POLYNUCLEOTIDE ADENYLYLTRANSFERASE"/>
    <property type="match status" value="1"/>
</dbReference>
<dbReference type="InterPro" id="IPR014492">
    <property type="entry name" value="PolyA_polymerase"/>
</dbReference>
<keyword evidence="15" id="KW-0472">Membrane</keyword>
<dbReference type="EMBL" id="LN731931">
    <property type="protein sequence ID" value="CEP15162.1"/>
    <property type="molecule type" value="Genomic_DNA"/>
</dbReference>
<keyword evidence="8 11" id="KW-0067">ATP-binding</keyword>
<dbReference type="InterPro" id="IPR011068">
    <property type="entry name" value="NuclTrfase_I-like_C"/>
</dbReference>
<dbReference type="Proteomes" id="UP000054107">
    <property type="component" value="Unassembled WGS sequence"/>
</dbReference>
<feature type="binding site" evidence="12">
    <location>
        <begin position="236"/>
        <end position="237"/>
    </location>
    <ligand>
        <name>ATP</name>
        <dbReference type="ChEBI" id="CHEBI:30616"/>
    </ligand>
</feature>
<feature type="binding site" evidence="12">
    <location>
        <position position="227"/>
    </location>
    <ligand>
        <name>ATP</name>
        <dbReference type="ChEBI" id="CHEBI:30616"/>
    </ligand>
</feature>
<dbReference type="FunFam" id="3.30.460.10:FF:000002">
    <property type="entry name" value="Poly(A) polymerase alpha, putative"/>
    <property type="match status" value="1"/>
</dbReference>
<evidence type="ECO:0000256" key="8">
    <source>
        <dbReference type="ARBA" id="ARBA00022840"/>
    </source>
</evidence>
<proteinExistence type="inferred from homology"/>
<gene>
    <name evidence="19" type="primary">PARPA_09365.1 scaffold 36248</name>
</gene>
<dbReference type="GO" id="GO:0003723">
    <property type="term" value="F:RNA binding"/>
    <property type="evidence" value="ECO:0007669"/>
    <property type="project" value="UniProtKB-UniRule"/>
</dbReference>
<evidence type="ECO:0000256" key="11">
    <source>
        <dbReference type="PIRNR" id="PIRNR018425"/>
    </source>
</evidence>
<feature type="binding site" evidence="12">
    <location>
        <begin position="103"/>
        <end position="105"/>
    </location>
    <ligand>
        <name>ATP</name>
        <dbReference type="ChEBI" id="CHEBI:30616"/>
    </ligand>
</feature>
<dbReference type="GO" id="GO:1990817">
    <property type="term" value="F:poly(A) RNA polymerase activity"/>
    <property type="evidence" value="ECO:0007669"/>
    <property type="project" value="UniProtKB-UniRule"/>
</dbReference>
<reference evidence="19 20" key="1">
    <citation type="submission" date="2014-09" db="EMBL/GenBank/DDBJ databases">
        <authorList>
            <person name="Ellenberger Sabrina"/>
        </authorList>
    </citation>
    <scope>NUCLEOTIDE SEQUENCE [LARGE SCALE GENOMIC DNA]</scope>
    <source>
        <strain evidence="19 20">CBS 412.66</strain>
    </source>
</reference>
<dbReference type="Gene3D" id="1.10.1410.10">
    <property type="match status" value="1"/>
</dbReference>
<protein>
    <recommendedName>
        <fullName evidence="11">Poly(A) polymerase</fullName>
        <ecNumber evidence="11">2.7.7.19</ecNumber>
    </recommendedName>
</protein>
<dbReference type="GO" id="GO:0005524">
    <property type="term" value="F:ATP binding"/>
    <property type="evidence" value="ECO:0007669"/>
    <property type="project" value="UniProtKB-UniRule"/>
</dbReference>
<comment type="subcellular location">
    <subcellularLocation>
        <location evidence="2 11">Nucleus</location>
    </subcellularLocation>
</comment>
<feature type="binding site" evidence="13">
    <location>
        <position position="157"/>
    </location>
    <ligand>
        <name>Mg(2+)</name>
        <dbReference type="ChEBI" id="CHEBI:18420"/>
        <label>2</label>
        <note>catalytic</note>
    </ligand>
</feature>
<keyword evidence="4 11" id="KW-0507">mRNA processing</keyword>
<evidence type="ECO:0000256" key="14">
    <source>
        <dbReference type="SAM" id="MobiDB-lite"/>
    </source>
</evidence>
<feature type="binding site" evidence="13">
    <location>
        <position position="103"/>
    </location>
    <ligand>
        <name>Mg(2+)</name>
        <dbReference type="ChEBI" id="CHEBI:18420"/>
        <label>2</label>
        <note>catalytic</note>
    </ligand>
</feature>
<keyword evidence="15" id="KW-0812">Transmembrane</keyword>
<dbReference type="AlphaFoldDB" id="A0A0B7NII5"/>
<feature type="binding site" evidence="12">
    <location>
        <position position="218"/>
    </location>
    <ligand>
        <name>ATP</name>
        <dbReference type="ChEBI" id="CHEBI:30616"/>
    </ligand>
</feature>
<dbReference type="PIRSF" id="PIRSF018425">
    <property type="entry name" value="PolyA_polymerase"/>
    <property type="match status" value="1"/>
</dbReference>
<evidence type="ECO:0000313" key="19">
    <source>
        <dbReference type="EMBL" id="CEP15162.1"/>
    </source>
</evidence>
<dbReference type="FunFam" id="1.10.1410.10:FF:000001">
    <property type="entry name" value="Putative poly(A) polymerase gamma"/>
    <property type="match status" value="1"/>
</dbReference>
<dbReference type="PANTHER" id="PTHR10682">
    <property type="entry name" value="POLY A POLYMERASE"/>
    <property type="match status" value="1"/>
</dbReference>
<keyword evidence="6 13" id="KW-0479">Metal-binding</keyword>
<dbReference type="Pfam" id="PF20750">
    <property type="entry name" value="PAP_NTPase"/>
    <property type="match status" value="1"/>
</dbReference>
<evidence type="ECO:0000256" key="1">
    <source>
        <dbReference type="ARBA" id="ARBA00001936"/>
    </source>
</evidence>
<dbReference type="CDD" id="cd05402">
    <property type="entry name" value="NT_PAP_TUTase"/>
    <property type="match status" value="1"/>
</dbReference>
<keyword evidence="7 11" id="KW-0547">Nucleotide-binding</keyword>
<feature type="binding site" evidence="13">
    <location>
        <position position="105"/>
    </location>
    <ligand>
        <name>Mg(2+)</name>
        <dbReference type="ChEBI" id="CHEBI:18420"/>
        <label>2</label>
        <note>catalytic</note>
    </ligand>
</feature>
<dbReference type="GO" id="GO:0006397">
    <property type="term" value="P:mRNA processing"/>
    <property type="evidence" value="ECO:0007669"/>
    <property type="project" value="UniProtKB-KW"/>
</dbReference>
<feature type="binding site" evidence="12">
    <location>
        <begin position="90"/>
        <end position="92"/>
    </location>
    <ligand>
        <name>ATP</name>
        <dbReference type="ChEBI" id="CHEBI:30616"/>
    </ligand>
</feature>
<feature type="transmembrane region" description="Helical" evidence="15">
    <location>
        <begin position="225"/>
        <end position="244"/>
    </location>
</feature>
<evidence type="ECO:0000256" key="2">
    <source>
        <dbReference type="ARBA" id="ARBA00004123"/>
    </source>
</evidence>
<feature type="domain" description="Poly(A) polymerase RNA-binding" evidence="16">
    <location>
        <begin position="356"/>
        <end position="534"/>
    </location>
</feature>
<evidence type="ECO:0000256" key="15">
    <source>
        <dbReference type="SAM" id="Phobius"/>
    </source>
</evidence>
<comment type="similarity">
    <text evidence="3 11">Belongs to the poly(A) polymerase family.</text>
</comment>
<dbReference type="InterPro" id="IPR043519">
    <property type="entry name" value="NT_sf"/>
</dbReference>
<feature type="binding site" evidence="13">
    <location>
        <position position="105"/>
    </location>
    <ligand>
        <name>Mg(2+)</name>
        <dbReference type="ChEBI" id="CHEBI:18420"/>
        <label>1</label>
        <note>catalytic</note>
    </ligand>
</feature>
<feature type="domain" description="Poly(A) polymerase nucleotidyltransferase" evidence="18">
    <location>
        <begin position="11"/>
        <end position="204"/>
    </location>
</feature>
<dbReference type="SUPFAM" id="SSF81631">
    <property type="entry name" value="PAP/OAS1 substrate-binding domain"/>
    <property type="match status" value="1"/>
</dbReference>
<dbReference type="SUPFAM" id="SSF55003">
    <property type="entry name" value="PAP/Archaeal CCA-adding enzyme, C-terminal domain"/>
    <property type="match status" value="1"/>
</dbReference>
<dbReference type="Pfam" id="PF04926">
    <property type="entry name" value="PAP_RNA-bind"/>
    <property type="match status" value="1"/>
</dbReference>
<sequence>MSQKHRQQQWGVTAPISLDLPREHEMKLTEDLVKTLHDYGLFESEKEAQKRITVLNKLNFMVKEFVYRVGIQRNLSEQQAKSTGGKIFTFGSYKLGVHNTGADIDTLCVVPKHVERDDFFVLMYAMLSERPEVTELTSVVDAYVPVIKMHFSGIPIDFVFARLSIAAVPDDLDLSDNNLLLGLDERCIRSLNGSRVTDEILRLVPSVPVFRLALRTIKLWAKKRAIYSNIMGFLGGVAWAMLVARVCQMYPNACAASIVSRFFRIMYQWGWPQPILLKPMEEGPLATRQWNPNLFPADKSHRMPIITPAYPSMCATHNVTDSTRDIMLHEFRRSGEIADKIVIGTGKWQDLFEESDFFQIYNHYLQIVASSFSAQIHLQWSGFVESRLRQLVSKLELVELLQIAHPYIRGIEKVHYCFPGKESWDAAHGNFNIADRTFAVDTSFSEQDHVKSISFLSPEERDSLRPIYTTTFYIGLKVEPVTDDSPGPRKLNLVWPTSEFLKSAKMWDKYDQSTMGITIKNLKGSMLPDELGGESRQLKKLQADKMQQLSSRTSPVPPLDSPSSNLINGRKQINEHHDIQ</sequence>
<dbReference type="Pfam" id="PF04928">
    <property type="entry name" value="PAP_central"/>
    <property type="match status" value="1"/>
</dbReference>
<keyword evidence="10 11" id="KW-0539">Nucleus</keyword>
<evidence type="ECO:0000256" key="7">
    <source>
        <dbReference type="ARBA" id="ARBA00022741"/>
    </source>
</evidence>
<dbReference type="GO" id="GO:0031123">
    <property type="term" value="P:RNA 3'-end processing"/>
    <property type="evidence" value="ECO:0007669"/>
    <property type="project" value="InterPro"/>
</dbReference>
<feature type="domain" description="Poly(A) polymerase central" evidence="17">
    <location>
        <begin position="209"/>
        <end position="354"/>
    </location>
</feature>
<evidence type="ECO:0000259" key="16">
    <source>
        <dbReference type="Pfam" id="PF04926"/>
    </source>
</evidence>
<accession>A0A0B7NII5</accession>
<dbReference type="InterPro" id="IPR048840">
    <property type="entry name" value="PolA_pol_NTPase"/>
</dbReference>
<keyword evidence="15" id="KW-1133">Transmembrane helix</keyword>